<sequence>MSFIYNYFTNGNATPAELENTAALKAMIKDRKSVLKTEHKQCEGEYKQAVKDAEAEYERSKRQAKENMYRNILHAAQTEVDAIMATDVFANSDAKTRAKIEGFRAWMTTASTSCIGEEPLPSYPVEKKPELIAA</sequence>
<organism evidence="1 2">
    <name type="scientific">Entomortierella chlamydospora</name>
    <dbReference type="NCBI Taxonomy" id="101097"/>
    <lineage>
        <taxon>Eukaryota</taxon>
        <taxon>Fungi</taxon>
        <taxon>Fungi incertae sedis</taxon>
        <taxon>Mucoromycota</taxon>
        <taxon>Mortierellomycotina</taxon>
        <taxon>Mortierellomycetes</taxon>
        <taxon>Mortierellales</taxon>
        <taxon>Mortierellaceae</taxon>
        <taxon>Entomortierella</taxon>
    </lineage>
</organism>
<keyword evidence="2" id="KW-1185">Reference proteome</keyword>
<gene>
    <name evidence="1" type="ORF">BGZ80_003979</name>
</gene>
<evidence type="ECO:0000313" key="2">
    <source>
        <dbReference type="Proteomes" id="UP000703661"/>
    </source>
</evidence>
<name>A0A9P6N0H1_9FUNG</name>
<reference evidence="1" key="1">
    <citation type="journal article" date="2020" name="Fungal Divers.">
        <title>Resolving the Mortierellaceae phylogeny through synthesis of multi-gene phylogenetics and phylogenomics.</title>
        <authorList>
            <person name="Vandepol N."/>
            <person name="Liber J."/>
            <person name="Desiro A."/>
            <person name="Na H."/>
            <person name="Kennedy M."/>
            <person name="Barry K."/>
            <person name="Grigoriev I.V."/>
            <person name="Miller A.N."/>
            <person name="O'Donnell K."/>
            <person name="Stajich J.E."/>
            <person name="Bonito G."/>
        </authorList>
    </citation>
    <scope>NUCLEOTIDE SEQUENCE</scope>
    <source>
        <strain evidence="1">NRRL 2769</strain>
    </source>
</reference>
<evidence type="ECO:0000313" key="1">
    <source>
        <dbReference type="EMBL" id="KAG0020555.1"/>
    </source>
</evidence>
<protein>
    <submittedName>
        <fullName evidence="1">Uncharacterized protein</fullName>
    </submittedName>
</protein>
<accession>A0A9P6N0H1</accession>
<dbReference type="OrthoDB" id="2441831at2759"/>
<proteinExistence type="predicted"/>
<comment type="caution">
    <text evidence="1">The sequence shown here is derived from an EMBL/GenBank/DDBJ whole genome shotgun (WGS) entry which is preliminary data.</text>
</comment>
<dbReference type="AlphaFoldDB" id="A0A9P6N0H1"/>
<dbReference type="EMBL" id="JAAAID010000209">
    <property type="protein sequence ID" value="KAG0020555.1"/>
    <property type="molecule type" value="Genomic_DNA"/>
</dbReference>
<dbReference type="Proteomes" id="UP000703661">
    <property type="component" value="Unassembled WGS sequence"/>
</dbReference>